<accession>A0A1T4VP27</accession>
<proteinExistence type="predicted"/>
<dbReference type="AlphaFoldDB" id="A0A1T4VP27"/>
<dbReference type="STRING" id="1121442.SAMN02745702_00639"/>
<keyword evidence="3" id="KW-1185">Reference proteome</keyword>
<dbReference type="EMBL" id="FUYA01000002">
    <property type="protein sequence ID" value="SKA66655.1"/>
    <property type="molecule type" value="Genomic_DNA"/>
</dbReference>
<protein>
    <submittedName>
        <fullName evidence="2">Uncharacterized protein</fullName>
    </submittedName>
</protein>
<gene>
    <name evidence="2" type="ORF">SAMN02745702_00639</name>
</gene>
<dbReference type="Proteomes" id="UP000189733">
    <property type="component" value="Unassembled WGS sequence"/>
</dbReference>
<feature type="region of interest" description="Disordered" evidence="1">
    <location>
        <begin position="52"/>
        <end position="71"/>
    </location>
</feature>
<reference evidence="2 3" key="1">
    <citation type="submission" date="2017-02" db="EMBL/GenBank/DDBJ databases">
        <authorList>
            <person name="Peterson S.W."/>
        </authorList>
    </citation>
    <scope>NUCLEOTIDE SEQUENCE [LARGE SCALE GENOMIC DNA]</scope>
    <source>
        <strain evidence="2 3">DSM 18034</strain>
    </source>
</reference>
<organism evidence="2 3">
    <name type="scientific">Desulfobaculum bizertense DSM 18034</name>
    <dbReference type="NCBI Taxonomy" id="1121442"/>
    <lineage>
        <taxon>Bacteria</taxon>
        <taxon>Pseudomonadati</taxon>
        <taxon>Thermodesulfobacteriota</taxon>
        <taxon>Desulfovibrionia</taxon>
        <taxon>Desulfovibrionales</taxon>
        <taxon>Desulfovibrionaceae</taxon>
        <taxon>Desulfobaculum</taxon>
    </lineage>
</organism>
<evidence type="ECO:0000313" key="2">
    <source>
        <dbReference type="EMBL" id="SKA66655.1"/>
    </source>
</evidence>
<evidence type="ECO:0000313" key="3">
    <source>
        <dbReference type="Proteomes" id="UP000189733"/>
    </source>
</evidence>
<sequence length="71" mass="7903">MYRTGHVRASFFSFLQGVATLEQGFFVFHTGNTFVAAYSLLRSEAVAHSAPYSNKHHTVPQSSKTLRIGEI</sequence>
<name>A0A1T4VP27_9BACT</name>
<evidence type="ECO:0000256" key="1">
    <source>
        <dbReference type="SAM" id="MobiDB-lite"/>
    </source>
</evidence>